<dbReference type="Pfam" id="PF25045">
    <property type="entry name" value="vWA_Ro60"/>
    <property type="match status" value="1"/>
</dbReference>
<dbReference type="OrthoDB" id="6098064at2759"/>
<comment type="similarity">
    <text evidence="2">Belongs to the Ro 60 kDa family.</text>
</comment>
<dbReference type="GO" id="GO:0005737">
    <property type="term" value="C:cytoplasm"/>
    <property type="evidence" value="ECO:0007669"/>
    <property type="project" value="UniProtKB-SubCell"/>
</dbReference>
<dbReference type="SUPFAM" id="SSF140864">
    <property type="entry name" value="TROVE domain-like"/>
    <property type="match status" value="1"/>
</dbReference>
<dbReference type="GO" id="GO:0046872">
    <property type="term" value="F:metal ion binding"/>
    <property type="evidence" value="ECO:0007669"/>
    <property type="project" value="UniProtKB-KW"/>
</dbReference>
<proteinExistence type="inferred from homology"/>
<evidence type="ECO:0000256" key="3">
    <source>
        <dbReference type="ARBA" id="ARBA00022490"/>
    </source>
</evidence>
<dbReference type="InterPro" id="IPR040322">
    <property type="entry name" value="TROVE2"/>
</dbReference>
<dbReference type="AlphaFoldDB" id="A0A8B6FP50"/>
<evidence type="ECO:0000256" key="2">
    <source>
        <dbReference type="ARBA" id="ARBA00007814"/>
    </source>
</evidence>
<organism evidence="8 9">
    <name type="scientific">Mytilus galloprovincialis</name>
    <name type="common">Mediterranean mussel</name>
    <dbReference type="NCBI Taxonomy" id="29158"/>
    <lineage>
        <taxon>Eukaryota</taxon>
        <taxon>Metazoa</taxon>
        <taxon>Spiralia</taxon>
        <taxon>Lophotrochozoa</taxon>
        <taxon>Mollusca</taxon>
        <taxon>Bivalvia</taxon>
        <taxon>Autobranchia</taxon>
        <taxon>Pteriomorphia</taxon>
        <taxon>Mytilida</taxon>
        <taxon>Mytiloidea</taxon>
        <taxon>Mytilidae</taxon>
        <taxon>Mytilinae</taxon>
        <taxon>Mytilus</taxon>
    </lineage>
</organism>
<evidence type="ECO:0000313" key="8">
    <source>
        <dbReference type="EMBL" id="VDI51836.1"/>
    </source>
</evidence>
<dbReference type="SUPFAM" id="SSF53300">
    <property type="entry name" value="vWA-like"/>
    <property type="match status" value="1"/>
</dbReference>
<comment type="caution">
    <text evidence="8">The sequence shown here is derived from an EMBL/GenBank/DDBJ whole genome shotgun (WGS) entry which is preliminary data.</text>
</comment>
<keyword evidence="4" id="KW-0479">Metal-binding</keyword>
<keyword evidence="3" id="KW-0963">Cytoplasm</keyword>
<dbReference type="PANTHER" id="PTHR14202">
    <property type="entry name" value="60 KDA RIBONUCLEOPROTEIN SSA/RO"/>
    <property type="match status" value="1"/>
</dbReference>
<dbReference type="EMBL" id="UYJE01007106">
    <property type="protein sequence ID" value="VDI51836.1"/>
    <property type="molecule type" value="Genomic_DNA"/>
</dbReference>
<gene>
    <name evidence="8" type="ORF">MGAL_10B035470</name>
</gene>
<dbReference type="InterPro" id="IPR056800">
    <property type="entry name" value="vWA_Ro60"/>
</dbReference>
<dbReference type="Gene3D" id="3.40.50.410">
    <property type="entry name" value="von Willebrand factor, type A domain"/>
    <property type="match status" value="1"/>
</dbReference>
<dbReference type="GO" id="GO:0003723">
    <property type="term" value="F:RNA binding"/>
    <property type="evidence" value="ECO:0007669"/>
    <property type="project" value="UniProtKB-KW"/>
</dbReference>
<name>A0A8B6FP50_MYTGA</name>
<dbReference type="InterPro" id="IPR036465">
    <property type="entry name" value="vWFA_dom_sf"/>
</dbReference>
<reference evidence="8" key="1">
    <citation type="submission" date="2018-11" db="EMBL/GenBank/DDBJ databases">
        <authorList>
            <person name="Alioto T."/>
            <person name="Alioto T."/>
        </authorList>
    </citation>
    <scope>NUCLEOTIDE SEQUENCE</scope>
</reference>
<dbReference type="InterPro" id="IPR008858">
    <property type="entry name" value="TROVE_dom"/>
</dbReference>
<keyword evidence="5" id="KW-0694">RNA-binding</keyword>
<dbReference type="GO" id="GO:1990904">
    <property type="term" value="C:ribonucleoprotein complex"/>
    <property type="evidence" value="ECO:0007669"/>
    <property type="project" value="UniProtKB-KW"/>
</dbReference>
<sequence>MEPVTDIELVNRFLFYGREDGAYFATVTNGNNQIEKHTASINRLIRKGKGREVVDLIKQTSIEGRAPKQGPLLYALALCARCDDKLTKTAAYRSLIEVCRLPTHLFQFIKFAEEFSGETSGWGRAQRKAVSHWYNQPSFQKNPMKLLRLGSKYRRRHTFSHQDVIRLGHVKPEGPHSAFAIRYLAKGKENVDDIDTADGMISNAYLFVLALEKAKSCSLNDTSLLCQLIKDHELSHQHLPTTSLTSAEVWRSLIYTMPITALIRHLGKLSKLHLLDNESMEEVHVIGRLENVETLRFARIHPFTLLTAWNSYRRGHSGPKKRLTWTVNHKIADVLETAFYKSFASVEPIKKRILIAVDGSEAMMQPANGMNEVSARSTAVAIAFILAKMEDNTEVILVKEQSVPINLDQSDNLEVASQKFSINGSSDYCDPRKPMNWARENKMKFDAIVFFTASLAFNNNVNPSAAMRQYREELGIPRARLVNVGMASNEFTVTDQTDAYMLNVVGLDSNILTIISDFVRR</sequence>
<dbReference type="PROSITE" id="PS50988">
    <property type="entry name" value="TROVE"/>
    <property type="match status" value="1"/>
</dbReference>
<dbReference type="Proteomes" id="UP000596742">
    <property type="component" value="Unassembled WGS sequence"/>
</dbReference>
<evidence type="ECO:0000313" key="9">
    <source>
        <dbReference type="Proteomes" id="UP000596742"/>
    </source>
</evidence>
<accession>A0A8B6FP50</accession>
<dbReference type="Pfam" id="PF05731">
    <property type="entry name" value="TROVE"/>
    <property type="match status" value="2"/>
</dbReference>
<comment type="subcellular location">
    <subcellularLocation>
        <location evidence="1">Cytoplasm</location>
    </subcellularLocation>
</comment>
<evidence type="ECO:0000256" key="6">
    <source>
        <dbReference type="ARBA" id="ARBA00023274"/>
    </source>
</evidence>
<evidence type="ECO:0000256" key="1">
    <source>
        <dbReference type="ARBA" id="ARBA00004496"/>
    </source>
</evidence>
<evidence type="ECO:0000256" key="4">
    <source>
        <dbReference type="ARBA" id="ARBA00022723"/>
    </source>
</evidence>
<keyword evidence="9" id="KW-1185">Reference proteome</keyword>
<evidence type="ECO:0000256" key="5">
    <source>
        <dbReference type="ARBA" id="ARBA00022884"/>
    </source>
</evidence>
<keyword evidence="6" id="KW-0687">Ribonucleoprotein</keyword>
<feature type="domain" description="TROVE" evidence="7">
    <location>
        <begin position="1"/>
        <end position="351"/>
    </location>
</feature>
<dbReference type="InterPro" id="IPR037214">
    <property type="entry name" value="TROVE_dom_sf"/>
</dbReference>
<protein>
    <recommendedName>
        <fullName evidence="7">TROVE domain-containing protein</fullName>
    </recommendedName>
</protein>
<dbReference type="PANTHER" id="PTHR14202:SF0">
    <property type="entry name" value="RNA-BINDING PROTEIN RO60"/>
    <property type="match status" value="1"/>
</dbReference>
<evidence type="ECO:0000259" key="7">
    <source>
        <dbReference type="PROSITE" id="PS50988"/>
    </source>
</evidence>